<name>A0A067SGF4_GALM3</name>
<feature type="signal peptide" evidence="1">
    <location>
        <begin position="1"/>
        <end position="30"/>
    </location>
</feature>
<keyword evidence="3" id="KW-1185">Reference proteome</keyword>
<organism evidence="2 3">
    <name type="scientific">Galerina marginata (strain CBS 339.88)</name>
    <dbReference type="NCBI Taxonomy" id="685588"/>
    <lineage>
        <taxon>Eukaryota</taxon>
        <taxon>Fungi</taxon>
        <taxon>Dikarya</taxon>
        <taxon>Basidiomycota</taxon>
        <taxon>Agaricomycotina</taxon>
        <taxon>Agaricomycetes</taxon>
        <taxon>Agaricomycetidae</taxon>
        <taxon>Agaricales</taxon>
        <taxon>Agaricineae</taxon>
        <taxon>Strophariaceae</taxon>
        <taxon>Galerina</taxon>
    </lineage>
</organism>
<dbReference type="EMBL" id="KL142404">
    <property type="protein sequence ID" value="KDR69097.1"/>
    <property type="molecule type" value="Genomic_DNA"/>
</dbReference>
<proteinExistence type="predicted"/>
<protein>
    <submittedName>
        <fullName evidence="2">Uncharacterized protein</fullName>
    </submittedName>
</protein>
<sequence length="112" mass="12020">MRGHFNPSTSLWRPALLLYVVFSACTSCGTHRVGSGAIATPRQRCGGQPPPATSSQVPCVDLEPTASVSYTLPFKPQLKVLFLDQDCKTQHDGPSISIANTILLLPVPLCSR</sequence>
<reference evidence="3" key="1">
    <citation type="journal article" date="2014" name="Proc. Natl. Acad. Sci. U.S.A.">
        <title>Extensive sampling of basidiomycete genomes demonstrates inadequacy of the white-rot/brown-rot paradigm for wood decay fungi.</title>
        <authorList>
            <person name="Riley R."/>
            <person name="Salamov A.A."/>
            <person name="Brown D.W."/>
            <person name="Nagy L.G."/>
            <person name="Floudas D."/>
            <person name="Held B.W."/>
            <person name="Levasseur A."/>
            <person name="Lombard V."/>
            <person name="Morin E."/>
            <person name="Otillar R."/>
            <person name="Lindquist E.A."/>
            <person name="Sun H."/>
            <person name="LaButti K.M."/>
            <person name="Schmutz J."/>
            <person name="Jabbour D."/>
            <person name="Luo H."/>
            <person name="Baker S.E."/>
            <person name="Pisabarro A.G."/>
            <person name="Walton J.D."/>
            <person name="Blanchette R.A."/>
            <person name="Henrissat B."/>
            <person name="Martin F."/>
            <person name="Cullen D."/>
            <person name="Hibbett D.S."/>
            <person name="Grigoriev I.V."/>
        </authorList>
    </citation>
    <scope>NUCLEOTIDE SEQUENCE [LARGE SCALE GENOMIC DNA]</scope>
    <source>
        <strain evidence="3">CBS 339.88</strain>
    </source>
</reference>
<feature type="chain" id="PRO_5001645804" evidence="1">
    <location>
        <begin position="31"/>
        <end position="112"/>
    </location>
</feature>
<gene>
    <name evidence="2" type="ORF">GALMADRAFT_934373</name>
</gene>
<keyword evidence="1" id="KW-0732">Signal</keyword>
<dbReference type="Proteomes" id="UP000027222">
    <property type="component" value="Unassembled WGS sequence"/>
</dbReference>
<accession>A0A067SGF4</accession>
<dbReference type="HOGENOM" id="CLU_2146057_0_0_1"/>
<evidence type="ECO:0000313" key="3">
    <source>
        <dbReference type="Proteomes" id="UP000027222"/>
    </source>
</evidence>
<dbReference type="AlphaFoldDB" id="A0A067SGF4"/>
<evidence type="ECO:0000313" key="2">
    <source>
        <dbReference type="EMBL" id="KDR69097.1"/>
    </source>
</evidence>
<evidence type="ECO:0000256" key="1">
    <source>
        <dbReference type="SAM" id="SignalP"/>
    </source>
</evidence>
<dbReference type="PROSITE" id="PS51257">
    <property type="entry name" value="PROKAR_LIPOPROTEIN"/>
    <property type="match status" value="1"/>
</dbReference>